<dbReference type="PANTHER" id="PTHR45641">
    <property type="entry name" value="TETRATRICOPEPTIDE REPEAT PROTEIN (AFU_ORTHOLOGUE AFUA_6G03870)"/>
    <property type="match status" value="1"/>
</dbReference>
<accession>A0A6U4U4Z9</accession>
<dbReference type="EMBL" id="HBFX01011206">
    <property type="protein sequence ID" value="CAD8952093.1"/>
    <property type="molecule type" value="Transcribed_RNA"/>
</dbReference>
<dbReference type="AlphaFoldDB" id="A0A6U4U4Z9"/>
<gene>
    <name evidence="6" type="ORF">HAND00432_LOCUS6628</name>
</gene>
<keyword evidence="2 3" id="KW-0802">TPR repeat</keyword>
<dbReference type="PROSITE" id="PS50005">
    <property type="entry name" value="TPR"/>
    <property type="match status" value="1"/>
</dbReference>
<dbReference type="InterPro" id="IPR035892">
    <property type="entry name" value="C2_domain_sf"/>
</dbReference>
<evidence type="ECO:0000313" key="6">
    <source>
        <dbReference type="EMBL" id="CAD8952093.1"/>
    </source>
</evidence>
<dbReference type="PANTHER" id="PTHR45641:SF19">
    <property type="entry name" value="NEPHROCYSTIN-3"/>
    <property type="match status" value="1"/>
</dbReference>
<reference evidence="6" key="1">
    <citation type="submission" date="2021-01" db="EMBL/GenBank/DDBJ databases">
        <authorList>
            <person name="Corre E."/>
            <person name="Pelletier E."/>
            <person name="Niang G."/>
            <person name="Scheremetjew M."/>
            <person name="Finn R."/>
            <person name="Kale V."/>
            <person name="Holt S."/>
            <person name="Cochrane G."/>
            <person name="Meng A."/>
            <person name="Brown T."/>
            <person name="Cohen L."/>
        </authorList>
    </citation>
    <scope>NUCLEOTIDE SEQUENCE</scope>
    <source>
        <strain evidence="6">CCMP644</strain>
    </source>
</reference>
<dbReference type="InterPro" id="IPR011990">
    <property type="entry name" value="TPR-like_helical_dom_sf"/>
</dbReference>
<proteinExistence type="predicted"/>
<protein>
    <recommendedName>
        <fullName evidence="5">C2 domain-containing protein</fullName>
    </recommendedName>
</protein>
<dbReference type="InterPro" id="IPR000008">
    <property type="entry name" value="C2_dom"/>
</dbReference>
<keyword evidence="1" id="KW-0677">Repeat</keyword>
<dbReference type="SUPFAM" id="SSF49562">
    <property type="entry name" value="C2 domain (Calcium/lipid-binding domain, CaLB)"/>
    <property type="match status" value="1"/>
</dbReference>
<evidence type="ECO:0000256" key="2">
    <source>
        <dbReference type="ARBA" id="ARBA00022803"/>
    </source>
</evidence>
<dbReference type="Gene3D" id="1.25.40.10">
    <property type="entry name" value="Tetratricopeptide repeat domain"/>
    <property type="match status" value="3"/>
</dbReference>
<evidence type="ECO:0000259" key="5">
    <source>
        <dbReference type="Pfam" id="PF00168"/>
    </source>
</evidence>
<dbReference type="SMART" id="SM00028">
    <property type="entry name" value="TPR"/>
    <property type="match status" value="2"/>
</dbReference>
<evidence type="ECO:0000256" key="3">
    <source>
        <dbReference type="PROSITE-ProRule" id="PRU00339"/>
    </source>
</evidence>
<sequence length="995" mass="110967">MSDDESTPRRPTAEASAMMRAKMSRTMSAVGTQWTGKTKLRKAIKAGAEEIEVWSSLSLFGSKVEQVREDGRVYIRMVNPRHPLTVQIGRSLAVNVYKIDMNTLYTTPISVKEAADQGAEVFFGSGPAVMAGDRLDMDALKKEVEALEQIEAVYAPDSAYGDHEKESKEAEEEADAYFWEAIIAERSHRVERLLYCPLIDADADLDFTATTRFKDALRVLNRCIKLDQTRISAYAKRGAVLCKLKWFDRALEDARNYVNIRPESPTGHCLVGVAQHGMLQYNKAIESLKNGMVCGDVAYYDKSRVWSTGTHLGYALSLSIKKRDALIHQGKNANAQGMQWCAIGKYGEALHNLVSAVDATADALGKQHLSYATTVNNVGACLESMGRYDDAMKKYQEALKITEKAAPAVCKVFAIAARHLPLVSFSEGEEKSSHPYLIVEHKLLSQSGLDSPTPKITKVLTNVKHNSLQPVWNASFTIESDSAYSQLNCSLWYQHPLKAELGTRLKALEASLEPLKEREKAALDELEKLRTREARLQELRKLKAAELAKCTEAREEKDKELQGIADEIKKVEREIVGVNKSWEAAKDKRIGGFMFDLASLAEKLEGQVSVSATNWFEVVSENGELKEKVRGEDFGVSAVQMEVWWQPESAEYATRLGNIGNLRRVMGDTFTSRGGGHNEIRKMDSHYEEGLRYLEAALESMVAAKSAIRRTEEERALLLGKEATKIDGSQTREACVVMENLGRLLVSRSLKQKQPKGATAAAIAHFENVARESGVRGLEVLDKALALRGRLSGEDSKEVMEILVQQVLIHMEMDNFKDALTVQERVVELSTKVHGEGSEQWTRHINTLNEVHHGLGDTCIRTLPEGRWKVDTEDAWHWNMVPMYSKKVGRAAAAAHQRVGEEDEAFKRHEAALEVERIRLYDPPKIEDFHLSAQDDPLVVMAQKAAAKLREARDGARGETKVGIAVASKRKTPDVALVRHDCQSWPNTQLHTKAS</sequence>
<feature type="domain" description="C2" evidence="5">
    <location>
        <begin position="412"/>
        <end position="496"/>
    </location>
</feature>
<feature type="coiled-coil region" evidence="4">
    <location>
        <begin position="505"/>
        <end position="574"/>
    </location>
</feature>
<dbReference type="SUPFAM" id="SSF48452">
    <property type="entry name" value="TPR-like"/>
    <property type="match status" value="1"/>
</dbReference>
<dbReference type="Gene3D" id="2.60.40.150">
    <property type="entry name" value="C2 domain"/>
    <property type="match status" value="1"/>
</dbReference>
<dbReference type="InterPro" id="IPR019734">
    <property type="entry name" value="TPR_rpt"/>
</dbReference>
<name>A0A6U4U4Z9_HEMAN</name>
<keyword evidence="4" id="KW-0175">Coiled coil</keyword>
<evidence type="ECO:0000256" key="4">
    <source>
        <dbReference type="SAM" id="Coils"/>
    </source>
</evidence>
<dbReference type="Pfam" id="PF00168">
    <property type="entry name" value="C2"/>
    <property type="match status" value="1"/>
</dbReference>
<organism evidence="6">
    <name type="scientific">Hemiselmis andersenii</name>
    <name type="common">Cryptophyte alga</name>
    <dbReference type="NCBI Taxonomy" id="464988"/>
    <lineage>
        <taxon>Eukaryota</taxon>
        <taxon>Cryptophyceae</taxon>
        <taxon>Cryptomonadales</taxon>
        <taxon>Hemiselmidaceae</taxon>
        <taxon>Hemiselmis</taxon>
    </lineage>
</organism>
<evidence type="ECO:0000256" key="1">
    <source>
        <dbReference type="ARBA" id="ARBA00022737"/>
    </source>
</evidence>
<feature type="repeat" description="TPR" evidence="3">
    <location>
        <begin position="372"/>
        <end position="405"/>
    </location>
</feature>
<dbReference type="Pfam" id="PF13424">
    <property type="entry name" value="TPR_12"/>
    <property type="match status" value="1"/>
</dbReference>